<organism evidence="6 7">
    <name type="scientific">Rhynchophorus ferrugineus</name>
    <name type="common">Red palm weevil</name>
    <name type="synonym">Curculio ferrugineus</name>
    <dbReference type="NCBI Taxonomy" id="354439"/>
    <lineage>
        <taxon>Eukaryota</taxon>
        <taxon>Metazoa</taxon>
        <taxon>Ecdysozoa</taxon>
        <taxon>Arthropoda</taxon>
        <taxon>Hexapoda</taxon>
        <taxon>Insecta</taxon>
        <taxon>Pterygota</taxon>
        <taxon>Neoptera</taxon>
        <taxon>Endopterygota</taxon>
        <taxon>Coleoptera</taxon>
        <taxon>Polyphaga</taxon>
        <taxon>Cucujiformia</taxon>
        <taxon>Curculionidae</taxon>
        <taxon>Dryophthorinae</taxon>
        <taxon>Rhynchophorus</taxon>
    </lineage>
</organism>
<dbReference type="PANTHER" id="PTHR47894:SF4">
    <property type="entry name" value="HTH-TYPE TRANSCRIPTIONAL REGULATOR GADX"/>
    <property type="match status" value="1"/>
</dbReference>
<proteinExistence type="predicted"/>
<dbReference type="Pfam" id="PF12833">
    <property type="entry name" value="HTH_18"/>
    <property type="match status" value="1"/>
</dbReference>
<dbReference type="InterPro" id="IPR009057">
    <property type="entry name" value="Homeodomain-like_sf"/>
</dbReference>
<evidence type="ECO:0000259" key="5">
    <source>
        <dbReference type="PROSITE" id="PS01124"/>
    </source>
</evidence>
<reference evidence="6" key="1">
    <citation type="submission" date="2020-08" db="EMBL/GenBank/DDBJ databases">
        <title>Genome sequencing and assembly of the red palm weevil Rhynchophorus ferrugineus.</title>
        <authorList>
            <person name="Dias G.B."/>
            <person name="Bergman C.M."/>
            <person name="Manee M."/>
        </authorList>
    </citation>
    <scope>NUCLEOTIDE SEQUENCE</scope>
    <source>
        <strain evidence="6">AA-2017</strain>
        <tissue evidence="6">Whole larva</tissue>
    </source>
</reference>
<dbReference type="PANTHER" id="PTHR47894">
    <property type="entry name" value="HTH-TYPE TRANSCRIPTIONAL REGULATOR GADX"/>
    <property type="match status" value="1"/>
</dbReference>
<protein>
    <recommendedName>
        <fullName evidence="5">HTH araC/xylS-type domain-containing protein</fullName>
    </recommendedName>
</protein>
<dbReference type="SMART" id="SM00342">
    <property type="entry name" value="HTH_ARAC"/>
    <property type="match status" value="1"/>
</dbReference>
<dbReference type="Gene3D" id="1.10.10.60">
    <property type="entry name" value="Homeodomain-like"/>
    <property type="match status" value="1"/>
</dbReference>
<dbReference type="PROSITE" id="PS01124">
    <property type="entry name" value="HTH_ARAC_FAMILY_2"/>
    <property type="match status" value="1"/>
</dbReference>
<dbReference type="GO" id="GO:0005634">
    <property type="term" value="C:nucleus"/>
    <property type="evidence" value="ECO:0007669"/>
    <property type="project" value="UniProtKB-SubCell"/>
</dbReference>
<dbReference type="GO" id="GO:0000976">
    <property type="term" value="F:transcription cis-regulatory region binding"/>
    <property type="evidence" value="ECO:0007669"/>
    <property type="project" value="TreeGrafter"/>
</dbReference>
<gene>
    <name evidence="6" type="ORF">GWI33_009928</name>
</gene>
<evidence type="ECO:0000313" key="6">
    <source>
        <dbReference type="EMBL" id="KAF7276678.1"/>
    </source>
</evidence>
<name>A0A834IDL0_RHYFE</name>
<evidence type="ECO:0000256" key="4">
    <source>
        <dbReference type="ARBA" id="ARBA00023163"/>
    </source>
</evidence>
<dbReference type="AlphaFoldDB" id="A0A834IDL0"/>
<keyword evidence="3" id="KW-0238">DNA-binding</keyword>
<feature type="domain" description="HTH araC/xylS-type" evidence="5">
    <location>
        <begin position="74"/>
        <end position="171"/>
    </location>
</feature>
<dbReference type="EMBL" id="JAACXV010005978">
    <property type="protein sequence ID" value="KAF7276678.1"/>
    <property type="molecule type" value="Genomic_DNA"/>
</dbReference>
<accession>A0A834IDL0</accession>
<comment type="caution">
    <text evidence="6">The sequence shown here is derived from an EMBL/GenBank/DDBJ whole genome shotgun (WGS) entry which is preliminary data.</text>
</comment>
<evidence type="ECO:0000256" key="1">
    <source>
        <dbReference type="ARBA" id="ARBA00004123"/>
    </source>
</evidence>
<keyword evidence="7" id="KW-1185">Reference proteome</keyword>
<evidence type="ECO:0000256" key="3">
    <source>
        <dbReference type="ARBA" id="ARBA00023125"/>
    </source>
</evidence>
<dbReference type="InterPro" id="IPR018060">
    <property type="entry name" value="HTH_AraC"/>
</dbReference>
<comment type="subcellular location">
    <subcellularLocation>
        <location evidence="1">Nucleus</location>
    </subcellularLocation>
</comment>
<dbReference type="Proteomes" id="UP000625711">
    <property type="component" value="Unassembled WGS sequence"/>
</dbReference>
<evidence type="ECO:0000313" key="7">
    <source>
        <dbReference type="Proteomes" id="UP000625711"/>
    </source>
</evidence>
<dbReference type="GO" id="GO:0003700">
    <property type="term" value="F:DNA-binding transcription factor activity"/>
    <property type="evidence" value="ECO:0007669"/>
    <property type="project" value="InterPro"/>
</dbReference>
<keyword evidence="4" id="KW-0804">Transcription</keyword>
<sequence>CTNDLGKTHSITDKSDDILKFSIVDFAAELSEWRTALFNNDWVKARLYITTILLKLCQFGCADILLIPAPNLTKTIYQWVINEPQRNWQSRDLEIQLGLSGATLRRKLNAEGTTLRETITHARLGYAINLLYSTHLPLKTVAAKSGYQSVAVFKERFLQRYGFDPNVLCSGWCQCEGLY</sequence>
<feature type="non-terminal residue" evidence="6">
    <location>
        <position position="1"/>
    </location>
</feature>
<dbReference type="SUPFAM" id="SSF46689">
    <property type="entry name" value="Homeodomain-like"/>
    <property type="match status" value="1"/>
</dbReference>
<evidence type="ECO:0000256" key="2">
    <source>
        <dbReference type="ARBA" id="ARBA00023015"/>
    </source>
</evidence>
<dbReference type="GO" id="GO:0005829">
    <property type="term" value="C:cytosol"/>
    <property type="evidence" value="ECO:0007669"/>
    <property type="project" value="TreeGrafter"/>
</dbReference>
<keyword evidence="2" id="KW-0805">Transcription regulation</keyword>